<name>A3UAR1_CROAH</name>
<sequence length="205" mass="23479">MLKNSFKTFALLSLLVCFSMQSKAQDYLDTIALETCNCMTSLDTDDKSEDAITLELGVCMLKASNPYMKKLKRDFDIDFDNLDSAGEKLGEVVGLRMATQCPDALLKLTNLMSDEADEPEMRYIVGEITEINTSDFITFSLKDDSGKTNRFYWMSYINSNYDLEADYNSLKSKTVEVSYTTSQFYDPRIETYRNIYIIKELVVIE</sequence>
<evidence type="ECO:0000313" key="3">
    <source>
        <dbReference type="Proteomes" id="UP000002297"/>
    </source>
</evidence>
<keyword evidence="1" id="KW-0732">Signal</keyword>
<accession>A3UAR1</accession>
<evidence type="ECO:0000256" key="1">
    <source>
        <dbReference type="SAM" id="SignalP"/>
    </source>
</evidence>
<dbReference type="EMBL" id="CP002046">
    <property type="protein sequence ID" value="EAP86897.1"/>
    <property type="molecule type" value="Genomic_DNA"/>
</dbReference>
<dbReference type="KEGG" id="cat:CA2559_12693"/>
<dbReference type="Proteomes" id="UP000002297">
    <property type="component" value="Chromosome"/>
</dbReference>
<reference evidence="2 3" key="1">
    <citation type="journal article" date="2010" name="J. Bacteriol.">
        <title>The complete genome sequence of Croceibacter atlanticus HTCC2559T.</title>
        <authorList>
            <person name="Oh H.M."/>
            <person name="Kang I."/>
            <person name="Ferriera S."/>
            <person name="Giovannoni S.J."/>
            <person name="Cho J.C."/>
        </authorList>
    </citation>
    <scope>NUCLEOTIDE SEQUENCE [LARGE SCALE GENOMIC DNA]</scope>
    <source>
        <strain evidence="3">ATCC BAA-628 / HTCC2559 / KCTC 12090</strain>
    </source>
</reference>
<protein>
    <submittedName>
        <fullName evidence="2">Uncharacterized protein</fullName>
    </submittedName>
</protein>
<dbReference type="AlphaFoldDB" id="A3UAR1"/>
<feature type="chain" id="PRO_5002659972" evidence="1">
    <location>
        <begin position="25"/>
        <end position="205"/>
    </location>
</feature>
<keyword evidence="3" id="KW-1185">Reference proteome</keyword>
<organism evidence="2 3">
    <name type="scientific">Croceibacter atlanticus (strain ATCC BAA-628 / JCM 21780 / CIP 108009 / IAM 15332 / KCTC 12090 / HTCC2559)</name>
    <dbReference type="NCBI Taxonomy" id="216432"/>
    <lineage>
        <taxon>Bacteria</taxon>
        <taxon>Pseudomonadati</taxon>
        <taxon>Bacteroidota</taxon>
        <taxon>Flavobacteriia</taxon>
        <taxon>Flavobacteriales</taxon>
        <taxon>Flavobacteriaceae</taxon>
        <taxon>Croceibacter</taxon>
    </lineage>
</organism>
<proteinExistence type="predicted"/>
<dbReference type="GeneID" id="89454252"/>
<dbReference type="eggNOG" id="ENOG50332U2">
    <property type="taxonomic scope" value="Bacteria"/>
</dbReference>
<dbReference type="STRING" id="216432.CA2559_12693"/>
<dbReference type="RefSeq" id="WP_013188278.1">
    <property type="nucleotide sequence ID" value="NC_014230.1"/>
</dbReference>
<evidence type="ECO:0000313" key="2">
    <source>
        <dbReference type="EMBL" id="EAP86897.1"/>
    </source>
</evidence>
<feature type="signal peptide" evidence="1">
    <location>
        <begin position="1"/>
        <end position="24"/>
    </location>
</feature>
<gene>
    <name evidence="2" type="ordered locus">CA2559_12693</name>
</gene>
<dbReference type="OrthoDB" id="1352116at2"/>
<dbReference type="HOGENOM" id="CLU_112835_0_0_10"/>